<dbReference type="AlphaFoldDB" id="A0A2U3LU85"/>
<evidence type="ECO:0000313" key="2">
    <source>
        <dbReference type="Proteomes" id="UP000238916"/>
    </source>
</evidence>
<accession>A0A2U3LU85</accession>
<name>A0A2U3LU85_9FIRM</name>
<gene>
    <name evidence="1" type="ORF">SBF1_830012</name>
</gene>
<protein>
    <submittedName>
        <fullName evidence="1">Uncharacterized protein</fullName>
    </submittedName>
</protein>
<evidence type="ECO:0000313" key="1">
    <source>
        <dbReference type="EMBL" id="SPF55451.1"/>
    </source>
</evidence>
<proteinExistence type="predicted"/>
<dbReference type="Proteomes" id="UP000238916">
    <property type="component" value="Unassembled WGS sequence"/>
</dbReference>
<sequence length="102" mass="11404">MNVLTDEQLLAILQNLKETQQIMHDDMNTIRCLVGALIKLSEQGEMQRISEVLRSLQSAFSDHEQMHRAASAALDFVSSVTVSNKPEDMRKLFSVVKGGKDS</sequence>
<organism evidence="1 2">
    <name type="scientific">Candidatus Desulfosporosinus infrequens</name>
    <dbReference type="NCBI Taxonomy" id="2043169"/>
    <lineage>
        <taxon>Bacteria</taxon>
        <taxon>Bacillati</taxon>
        <taxon>Bacillota</taxon>
        <taxon>Clostridia</taxon>
        <taxon>Eubacteriales</taxon>
        <taxon>Desulfitobacteriaceae</taxon>
        <taxon>Desulfosporosinus</taxon>
    </lineage>
</organism>
<reference evidence="2" key="1">
    <citation type="submission" date="2018-02" db="EMBL/GenBank/DDBJ databases">
        <authorList>
            <person name="Hausmann B."/>
        </authorList>
    </citation>
    <scope>NUCLEOTIDE SEQUENCE [LARGE SCALE GENOMIC DNA]</scope>
    <source>
        <strain evidence="2">Peat soil MAG SbF1</strain>
    </source>
</reference>
<dbReference type="EMBL" id="OMOF01000812">
    <property type="protein sequence ID" value="SPF55451.1"/>
    <property type="molecule type" value="Genomic_DNA"/>
</dbReference>